<name>A0A915CLZ9_9BILA</name>
<evidence type="ECO:0000313" key="2">
    <source>
        <dbReference type="WBParaSite" id="jg10047"/>
    </source>
</evidence>
<dbReference type="Proteomes" id="UP000887574">
    <property type="component" value="Unplaced"/>
</dbReference>
<organism evidence="1 2">
    <name type="scientific">Ditylenchus dipsaci</name>
    <dbReference type="NCBI Taxonomy" id="166011"/>
    <lineage>
        <taxon>Eukaryota</taxon>
        <taxon>Metazoa</taxon>
        <taxon>Ecdysozoa</taxon>
        <taxon>Nematoda</taxon>
        <taxon>Chromadorea</taxon>
        <taxon>Rhabditida</taxon>
        <taxon>Tylenchina</taxon>
        <taxon>Tylenchomorpha</taxon>
        <taxon>Sphaerularioidea</taxon>
        <taxon>Anguinidae</taxon>
        <taxon>Anguininae</taxon>
        <taxon>Ditylenchus</taxon>
    </lineage>
</organism>
<protein>
    <submittedName>
        <fullName evidence="2">Methyltransferase FkbM domain-containing protein</fullName>
    </submittedName>
</protein>
<keyword evidence="1" id="KW-1185">Reference proteome</keyword>
<proteinExistence type="predicted"/>
<sequence>MNVASWTQILNKIEIGNKLVHYLAIDIEGNEYPLLNELHDFGQYQGNGIFICQLDVEFHTENLNIVFDKDFGLGKFLVNFFHKATSFLPVYAAPYSIRAPHAIKMTIINVKSVECEKAFRFSKYFER</sequence>
<evidence type="ECO:0000313" key="1">
    <source>
        <dbReference type="Proteomes" id="UP000887574"/>
    </source>
</evidence>
<dbReference type="AlphaFoldDB" id="A0A915CLZ9"/>
<dbReference type="WBParaSite" id="jg10047">
    <property type="protein sequence ID" value="jg10047"/>
    <property type="gene ID" value="jg10047"/>
</dbReference>
<reference evidence="2" key="1">
    <citation type="submission" date="2022-11" db="UniProtKB">
        <authorList>
            <consortium name="WormBaseParasite"/>
        </authorList>
    </citation>
    <scope>IDENTIFICATION</scope>
</reference>
<accession>A0A915CLZ9</accession>